<proteinExistence type="predicted"/>
<name>A0A0M3AQ83_9SPHN</name>
<protein>
    <submittedName>
        <fullName evidence="1">Uncharacterized protein</fullName>
    </submittedName>
</protein>
<organism evidence="1 2">
    <name type="scientific">Sphingobium chungbukense</name>
    <dbReference type="NCBI Taxonomy" id="56193"/>
    <lineage>
        <taxon>Bacteria</taxon>
        <taxon>Pseudomonadati</taxon>
        <taxon>Pseudomonadota</taxon>
        <taxon>Alphaproteobacteria</taxon>
        <taxon>Sphingomonadales</taxon>
        <taxon>Sphingomonadaceae</taxon>
        <taxon>Sphingobium</taxon>
    </lineage>
</organism>
<dbReference type="AlphaFoldDB" id="A0A0M3AQ83"/>
<dbReference type="Proteomes" id="UP000033874">
    <property type="component" value="Unassembled WGS sequence"/>
</dbReference>
<accession>A0A0M3AQ83</accession>
<dbReference type="EMBL" id="LBIC01000005">
    <property type="protein sequence ID" value="KKW91995.1"/>
    <property type="molecule type" value="Genomic_DNA"/>
</dbReference>
<reference evidence="1 2" key="1">
    <citation type="submission" date="2015-04" db="EMBL/GenBank/DDBJ databases">
        <title>Genome sequence of aromatic hydrocarbons-degrading Sphingobium chungbukense DJ77.</title>
        <authorList>
            <person name="Kim Y.-C."/>
            <person name="Chae J.-C."/>
        </authorList>
    </citation>
    <scope>NUCLEOTIDE SEQUENCE [LARGE SCALE GENOMIC DNA]</scope>
    <source>
        <strain evidence="1 2">DJ77</strain>
    </source>
</reference>
<keyword evidence="2" id="KW-1185">Reference proteome</keyword>
<evidence type="ECO:0000313" key="2">
    <source>
        <dbReference type="Proteomes" id="UP000033874"/>
    </source>
</evidence>
<gene>
    <name evidence="1" type="ORF">YP76_13020</name>
</gene>
<evidence type="ECO:0000313" key="1">
    <source>
        <dbReference type="EMBL" id="KKW91995.1"/>
    </source>
</evidence>
<sequence>MIPYLPIPLPATAEDAWVAMIAAQSIPAGRPRLRYAGAIDLIMESDRSLRFFVLLRFLDRQMMPSDGNSPYCEADRI</sequence>
<comment type="caution">
    <text evidence="1">The sequence shown here is derived from an EMBL/GenBank/DDBJ whole genome shotgun (WGS) entry which is preliminary data.</text>
</comment>